<organism evidence="1">
    <name type="scientific">marine sediment metagenome</name>
    <dbReference type="NCBI Taxonomy" id="412755"/>
    <lineage>
        <taxon>unclassified sequences</taxon>
        <taxon>metagenomes</taxon>
        <taxon>ecological metagenomes</taxon>
    </lineage>
</organism>
<name>X1QLX8_9ZZZZ</name>
<reference evidence="1" key="1">
    <citation type="journal article" date="2014" name="Front. Microbiol.">
        <title>High frequency of phylogenetically diverse reductive dehalogenase-homologous genes in deep subseafloor sedimentary metagenomes.</title>
        <authorList>
            <person name="Kawai M."/>
            <person name="Futagami T."/>
            <person name="Toyoda A."/>
            <person name="Takaki Y."/>
            <person name="Nishi S."/>
            <person name="Hori S."/>
            <person name="Arai W."/>
            <person name="Tsubouchi T."/>
            <person name="Morono Y."/>
            <person name="Uchiyama I."/>
            <person name="Ito T."/>
            <person name="Fujiyama A."/>
            <person name="Inagaki F."/>
            <person name="Takami H."/>
        </authorList>
    </citation>
    <scope>NUCLEOTIDE SEQUENCE</scope>
    <source>
        <strain evidence="1">Expedition CK06-06</strain>
    </source>
</reference>
<gene>
    <name evidence="1" type="ORF">S12H4_00578</name>
</gene>
<evidence type="ECO:0008006" key="2">
    <source>
        <dbReference type="Google" id="ProtNLM"/>
    </source>
</evidence>
<protein>
    <recommendedName>
        <fullName evidence="2">Plasmid replication protein RepL domain-containing protein</fullName>
    </recommendedName>
</protein>
<accession>X1QLX8</accession>
<dbReference type="AlphaFoldDB" id="X1QLX8"/>
<sequence length="149" mass="16980">MKGSEINQGLEILNEAGEWVLGRKKEQIIAYAWGFMMSGIIRELNDSAVVVLNVICGFTGKKRNTIITNKKIAKYGGVSEHTVKNVLKELKFYHVISSHILPKGTLMRRRRSITVNRWDTALALLIKEKKIKLGLDNKVVFLVPNKYRK</sequence>
<evidence type="ECO:0000313" key="1">
    <source>
        <dbReference type="EMBL" id="GAI69512.1"/>
    </source>
</evidence>
<proteinExistence type="predicted"/>
<comment type="caution">
    <text evidence="1">The sequence shown here is derived from an EMBL/GenBank/DDBJ whole genome shotgun (WGS) entry which is preliminary data.</text>
</comment>
<dbReference type="EMBL" id="BARW01000074">
    <property type="protein sequence ID" value="GAI69512.1"/>
    <property type="molecule type" value="Genomic_DNA"/>
</dbReference>